<dbReference type="OrthoDB" id="3795101at2"/>
<dbReference type="SUPFAM" id="SSF49373">
    <property type="entry name" value="Invasin/intimin cell-adhesion fragments"/>
    <property type="match status" value="3"/>
</dbReference>
<dbReference type="EMBL" id="VFOP01000001">
    <property type="protein sequence ID" value="TQL51863.1"/>
    <property type="molecule type" value="Genomic_DNA"/>
</dbReference>
<organism evidence="3 4">
    <name type="scientific">Ornithinicoccus hortensis</name>
    <dbReference type="NCBI Taxonomy" id="82346"/>
    <lineage>
        <taxon>Bacteria</taxon>
        <taxon>Bacillati</taxon>
        <taxon>Actinomycetota</taxon>
        <taxon>Actinomycetes</taxon>
        <taxon>Micrococcales</taxon>
        <taxon>Intrasporangiaceae</taxon>
        <taxon>Ornithinicoccus</taxon>
    </lineage>
</organism>
<dbReference type="InterPro" id="IPR008964">
    <property type="entry name" value="Invasin/intimin_cell_adhesion"/>
</dbReference>
<feature type="signal peptide" evidence="2">
    <location>
        <begin position="1"/>
        <end position="29"/>
    </location>
</feature>
<feature type="region of interest" description="Disordered" evidence="1">
    <location>
        <begin position="1316"/>
        <end position="1345"/>
    </location>
</feature>
<protein>
    <recommendedName>
        <fullName evidence="5">Big-1 domain-containing protein</fullName>
    </recommendedName>
</protein>
<keyword evidence="2" id="KW-0732">Signal</keyword>
<dbReference type="Proteomes" id="UP000319516">
    <property type="component" value="Unassembled WGS sequence"/>
</dbReference>
<dbReference type="RefSeq" id="WP_141785816.1">
    <property type="nucleotide sequence ID" value="NZ_BAAAIK010000001.1"/>
</dbReference>
<feature type="region of interest" description="Disordered" evidence="1">
    <location>
        <begin position="31"/>
        <end position="155"/>
    </location>
</feature>
<evidence type="ECO:0000313" key="4">
    <source>
        <dbReference type="Proteomes" id="UP000319516"/>
    </source>
</evidence>
<dbReference type="GO" id="GO:0005975">
    <property type="term" value="P:carbohydrate metabolic process"/>
    <property type="evidence" value="ECO:0007669"/>
    <property type="project" value="UniProtKB-ARBA"/>
</dbReference>
<comment type="caution">
    <text evidence="3">The sequence shown here is derived from an EMBL/GenBank/DDBJ whole genome shotgun (WGS) entry which is preliminary data.</text>
</comment>
<feature type="compositionally biased region" description="Pro residues" evidence="1">
    <location>
        <begin position="70"/>
        <end position="82"/>
    </location>
</feature>
<feature type="compositionally biased region" description="Low complexity" evidence="1">
    <location>
        <begin position="56"/>
        <end position="69"/>
    </location>
</feature>
<evidence type="ECO:0000313" key="3">
    <source>
        <dbReference type="EMBL" id="TQL51863.1"/>
    </source>
</evidence>
<dbReference type="PANTHER" id="PTHR24216:SF65">
    <property type="entry name" value="PAXILLIN-LIKE PROTEIN 1"/>
    <property type="match status" value="1"/>
</dbReference>
<feature type="compositionally biased region" description="Low complexity" evidence="1">
    <location>
        <begin position="1220"/>
        <end position="1230"/>
    </location>
</feature>
<dbReference type="PANTHER" id="PTHR24216">
    <property type="entry name" value="PAXILLIN-RELATED"/>
    <property type="match status" value="1"/>
</dbReference>
<name>A0A542YUW4_9MICO</name>
<evidence type="ECO:0000256" key="2">
    <source>
        <dbReference type="SAM" id="SignalP"/>
    </source>
</evidence>
<evidence type="ECO:0000256" key="1">
    <source>
        <dbReference type="SAM" id="MobiDB-lite"/>
    </source>
</evidence>
<evidence type="ECO:0008006" key="5">
    <source>
        <dbReference type="Google" id="ProtNLM"/>
    </source>
</evidence>
<accession>A0A542YUW4</accession>
<feature type="compositionally biased region" description="Low complexity" evidence="1">
    <location>
        <begin position="1324"/>
        <end position="1343"/>
    </location>
</feature>
<feature type="compositionally biased region" description="Low complexity" evidence="1">
    <location>
        <begin position="84"/>
        <end position="100"/>
    </location>
</feature>
<keyword evidence="4" id="KW-1185">Reference proteome</keyword>
<feature type="compositionally biased region" description="Pro residues" evidence="1">
    <location>
        <begin position="101"/>
        <end position="112"/>
    </location>
</feature>
<feature type="compositionally biased region" description="Low complexity" evidence="1">
    <location>
        <begin position="113"/>
        <end position="131"/>
    </location>
</feature>
<reference evidence="3 4" key="1">
    <citation type="submission" date="2019-06" db="EMBL/GenBank/DDBJ databases">
        <title>Sequencing the genomes of 1000 actinobacteria strains.</title>
        <authorList>
            <person name="Klenk H.-P."/>
        </authorList>
    </citation>
    <scope>NUCLEOTIDE SEQUENCE [LARGE SCALE GENOMIC DNA]</scope>
    <source>
        <strain evidence="3 4">DSM 12335</strain>
    </source>
</reference>
<sequence length="1467" mass="150252">MSGRQLRAGLAGLLVLLLLAFAGAGTVLASEQLTDSPVAAPGEETPGGEDPGSGDGDPPVIVPPGEVVLPEPPPEFAPPETEPPAEVAPPEVEPPVEVVLPEPPPEGTPPDAPVEGTPPEAEPPAEVGPPDAELPPDSEPPAEIVPPEVEPPSGIAPAQVPEIVIDPVDSSGPTGTVVTWMAMVTVDGEPAMDAEIEFRGTMDGQPDIVETGVVGSTGEAMHSHTREVAGTETLQVTVTAGEETGTATTTFVWQEPPPEPVVELDLVPLDSNGPVGVDVTWSATVTVDGEPVDGAAVYFYATMDDDTVPQEEFTDGNGVATFVHTREVPGVDNILVETFAFEDVSVETTFTWRQPLGVTLSPEFGSGEHGTDQTWSVSVMSGEEGEVAGAEVVFLGQLDGEPDVSETFTTGPSGVVEHTHTRDVVGTESLLITVTYGEETVSVTGSFDWVPVVELDLVPLDSNGPIEVPVTWTATLTADGEPLAEQWVNFHAWRQGDDGGEGQEAMTDEDGVATFVHTRSDPGVDDIVVDTFVFEEEFVETTFTWREPLGVTLSPEFGSGEHGTDQTWSVSVESGDDPVAGAEVVFLGQLEGEPDVTETFTTSSSGVVEHTHTRDVTGTESLLVTVTYGEETVSVTGSFDWEPVVELDLVPLDSNGPVGVEVIWTATVTADGEPVVGQWVEFSATGEGLEAIWYLGETSADGTVQFGHSRSEPAVDDIEVRLFEEDTAVTTTFTWREPLEVTLSAGGGSAEVGTLVEWTVSITSGGEGVEGVSVGFLGQLAGEPDVEETVTTDSSGLATHTHTREAAGTELMTVAATYGEETVTVTDSFVWEEPPPLLEIQLEPEDASGWTGDPVTWTATVTADGEPLGETWVTFSASMEGAETVYLEDLTDDDGTARFEHTRTQPGEDTIWVGVEGLGQEVWAETTFVWEEPVPVVTLTQSSGNGQVGTPLTWTATVTSGDDGMAGVPVRFLGQLAGQPDVDVTISTDASGIATHTHTRSVAGTESLLVAADVDGEVVSATGSFVWESPPAVHLDLTPEDAAGPVGEAVEWVATVSADGTPQPGQSLIFTASTAGADDVTVEGVTGADGTAVFAHTRAAAGVDSITVQGVVLGQEVSATTTFTWQAPPPVLQVEVTPASSSGVIGSATTWTATVTLDGAPVEGASVEFLGVLPGTTDILDPAVLTDDSGEAAHGHTRTVAGTETVTATATLDDLTATASAQRTWTTAAEPPAPPVPPVIPPPGPPVTPPPVTPPPVTPPSGPPPVGPPATTPPASPPATTPPAVVPPVTVALPVPAQPPAADPPSVGDIVDIIEDPGTDDGDTVAAPPEVPTAPTTPTTTTPPSVPLTNVALGSHSATPGGDLEVSGSGCAPGSTVQILLGGEPLATATADANGDFTARAAVSSMPLGQYAVDVECEGRTGAAQVDLVSTVASSTAPAAAASAAAVLTFFVLLGAGVIKGSVGSAG</sequence>
<proteinExistence type="predicted"/>
<dbReference type="InterPro" id="IPR013783">
    <property type="entry name" value="Ig-like_fold"/>
</dbReference>
<feature type="region of interest" description="Disordered" evidence="1">
    <location>
        <begin position="1220"/>
        <end position="1283"/>
    </location>
</feature>
<dbReference type="Gene3D" id="2.60.40.10">
    <property type="entry name" value="Immunoglobulins"/>
    <property type="match status" value="1"/>
</dbReference>
<feature type="compositionally biased region" description="Pro residues" evidence="1">
    <location>
        <begin position="1231"/>
        <end position="1283"/>
    </location>
</feature>
<feature type="chain" id="PRO_5021775849" description="Big-1 domain-containing protein" evidence="2">
    <location>
        <begin position="30"/>
        <end position="1467"/>
    </location>
</feature>
<gene>
    <name evidence="3" type="ORF">FB467_3030</name>
</gene>